<organism evidence="2 3">
    <name type="scientific">Pelagicoccus enzymogenes</name>
    <dbReference type="NCBI Taxonomy" id="2773457"/>
    <lineage>
        <taxon>Bacteria</taxon>
        <taxon>Pseudomonadati</taxon>
        <taxon>Verrucomicrobiota</taxon>
        <taxon>Opitutia</taxon>
        <taxon>Puniceicoccales</taxon>
        <taxon>Pelagicoccaceae</taxon>
        <taxon>Pelagicoccus</taxon>
    </lineage>
</organism>
<dbReference type="AlphaFoldDB" id="A0A927IGC9"/>
<name>A0A927IGC9_9BACT</name>
<reference evidence="2" key="1">
    <citation type="submission" date="2020-09" db="EMBL/GenBank/DDBJ databases">
        <title>Pelagicoccus enzymogenes sp. nov. with an EPS production, isolated from marine sediment.</title>
        <authorList>
            <person name="Feng X."/>
        </authorList>
    </citation>
    <scope>NUCLEOTIDE SEQUENCE</scope>
    <source>
        <strain evidence="2">NFK12</strain>
    </source>
</reference>
<evidence type="ECO:0000313" key="2">
    <source>
        <dbReference type="EMBL" id="MBD5781062.1"/>
    </source>
</evidence>
<feature type="domain" description="Adenylyltransferase SoFic-like C-terminal" evidence="1">
    <location>
        <begin position="220"/>
        <end position="278"/>
    </location>
</feature>
<keyword evidence="3" id="KW-1185">Reference proteome</keyword>
<dbReference type="Proteomes" id="UP000622317">
    <property type="component" value="Unassembled WGS sequence"/>
</dbReference>
<gene>
    <name evidence="2" type="ORF">IEN85_16300</name>
</gene>
<accession>A0A927IGC9</accession>
<dbReference type="RefSeq" id="WP_191618164.1">
    <property type="nucleotide sequence ID" value="NZ_JACYFG010000038.1"/>
</dbReference>
<evidence type="ECO:0000313" key="3">
    <source>
        <dbReference type="Proteomes" id="UP000622317"/>
    </source>
</evidence>
<dbReference type="EMBL" id="JACYFG010000038">
    <property type="protein sequence ID" value="MBD5781062.1"/>
    <property type="molecule type" value="Genomic_DNA"/>
</dbReference>
<dbReference type="Pfam" id="PF21248">
    <property type="entry name" value="SoFic-like_C"/>
    <property type="match status" value="1"/>
</dbReference>
<dbReference type="InterPro" id="IPR048770">
    <property type="entry name" value="SoFic-like_C"/>
</dbReference>
<sequence length="290" mass="32650">MARNILDELFVALDWIRSEDLEGAAFKEDRSFFRKFVQSPPTNDSATNNSNLEYSREFDSTARDMNVGISGTVFTAAAEDSVGEFIDCWLKFTEGQSGHSPVVKLAISYVLYLAASPGSTSVYDADEELFLLFLAKNIGLKQPVFELSKRIDKEGAKQNSGEFGKSLRDVFSTGSWEPWLRYFLELTRQQAIWYRAWLVQLGTAYETLVQAAVKLNANRRKQLVELLLRRPVCSHETITAAGIAWDRNTATSYLKVFAEAGVLQIRKIGKFQVFVNFPLLELFKADPGAD</sequence>
<proteinExistence type="predicted"/>
<protein>
    <recommendedName>
        <fullName evidence="1">Adenylyltransferase SoFic-like C-terminal domain-containing protein</fullName>
    </recommendedName>
</protein>
<evidence type="ECO:0000259" key="1">
    <source>
        <dbReference type="Pfam" id="PF21248"/>
    </source>
</evidence>
<comment type="caution">
    <text evidence="2">The sequence shown here is derived from an EMBL/GenBank/DDBJ whole genome shotgun (WGS) entry which is preliminary data.</text>
</comment>